<evidence type="ECO:0000313" key="3">
    <source>
        <dbReference type="EMBL" id="QOD58599.1"/>
    </source>
</evidence>
<name>A0A1V1VFA5_PHODP</name>
<evidence type="ECO:0000256" key="1">
    <source>
        <dbReference type="SAM" id="SignalP"/>
    </source>
</evidence>
<dbReference type="AlphaFoldDB" id="A0A1V1VFA5"/>
<gene>
    <name evidence="3" type="ORF">IC627_17360</name>
    <name evidence="2" type="ORF">PDPUS_2_00309</name>
</gene>
<dbReference type="EMBL" id="AP018046">
    <property type="protein sequence ID" value="BAX54895.1"/>
    <property type="molecule type" value="Genomic_DNA"/>
</dbReference>
<feature type="signal peptide" evidence="1">
    <location>
        <begin position="1"/>
        <end position="23"/>
    </location>
</feature>
<reference evidence="4" key="2">
    <citation type="submission" date="2017-05" db="EMBL/GenBank/DDBJ databases">
        <title>Whole genome sequence of fish pathogenic bacteria, Photobacterium damselae subsp. piscicida, strain 91-197, isolated from hybrid striped bass (Morone sp.) in USA.</title>
        <authorList>
            <person name="Teru Y."/>
            <person name="Hikima J."/>
            <person name="Kono T."/>
            <person name="Sakai M."/>
            <person name="Takano T."/>
            <person name="Hawke J.P."/>
            <person name="Takeyama H."/>
            <person name="Aoki T."/>
        </authorList>
    </citation>
    <scope>NUCLEOTIDE SEQUENCE [LARGE SCALE GENOMIC DNA]</scope>
    <source>
        <strain evidence="4">91-197</strain>
    </source>
</reference>
<proteinExistence type="predicted"/>
<dbReference type="Proteomes" id="UP000218676">
    <property type="component" value="Chromosome 2"/>
</dbReference>
<dbReference type="EMBL" id="CP061855">
    <property type="protein sequence ID" value="QOD58599.1"/>
    <property type="molecule type" value="Genomic_DNA"/>
</dbReference>
<reference evidence="2" key="1">
    <citation type="journal article" date="2017" name="Genome Announc.">
        <title>Whole-Genome Sequence of Photobacterium damselae subsp. piscicida Strain 91-197, Isolated from Hybrid Striped Bass (Morone sp.) in the United States.</title>
        <authorList>
            <person name="Teru Y."/>
            <person name="Hikima J."/>
            <person name="Kono T."/>
            <person name="Sakai M."/>
            <person name="Takano T."/>
            <person name="Hawke J.P."/>
            <person name="Takeyama H."/>
            <person name="Aoki T."/>
        </authorList>
    </citation>
    <scope>NUCLEOTIDE SEQUENCE</scope>
    <source>
        <strain evidence="2">91-197</strain>
    </source>
</reference>
<organism evidence="2 4">
    <name type="scientific">Photobacterium damsela subsp. piscicida</name>
    <name type="common">Pasteurella piscicida</name>
    <dbReference type="NCBI Taxonomy" id="38294"/>
    <lineage>
        <taxon>Bacteria</taxon>
        <taxon>Pseudomonadati</taxon>
        <taxon>Pseudomonadota</taxon>
        <taxon>Gammaproteobacteria</taxon>
        <taxon>Vibrionales</taxon>
        <taxon>Vibrionaceae</taxon>
        <taxon>Photobacterium</taxon>
    </lineage>
</organism>
<keyword evidence="1" id="KW-0732">Signal</keyword>
<evidence type="ECO:0000313" key="4">
    <source>
        <dbReference type="Proteomes" id="UP000218676"/>
    </source>
</evidence>
<reference evidence="3 5" key="3">
    <citation type="submission" date="2020-09" db="EMBL/GenBank/DDBJ databases">
        <title>Complete, closed and curated genome sequences of Photobacterium damselae subsp. piscicida isolates from Australia indicate localised evolution and additional plasmid-borne pathogenicity mechanisms.</title>
        <authorList>
            <person name="Baseggio L."/>
            <person name="Silayeva O."/>
            <person name="Buller N."/>
            <person name="Landos M."/>
            <person name="Engelstaedter J."/>
            <person name="Barnes A.C."/>
        </authorList>
    </citation>
    <scope>NUCLEOTIDE SEQUENCE [LARGE SCALE GENOMIC DNA]</scope>
    <source>
        <strain evidence="3 5">AS-16-0540-1</strain>
    </source>
</reference>
<protein>
    <submittedName>
        <fullName evidence="2">Uncharacterized protein</fullName>
    </submittedName>
</protein>
<dbReference type="RefSeq" id="WP_086959053.1">
    <property type="nucleotide sequence ID" value="NZ_AP018046.1"/>
</dbReference>
<evidence type="ECO:0000313" key="5">
    <source>
        <dbReference type="Proteomes" id="UP000516656"/>
    </source>
</evidence>
<feature type="chain" id="PRO_5041531077" evidence="1">
    <location>
        <begin position="24"/>
        <end position="185"/>
    </location>
</feature>
<evidence type="ECO:0000313" key="2">
    <source>
        <dbReference type="EMBL" id="BAX54895.1"/>
    </source>
</evidence>
<accession>A0A1V1VFA5</accession>
<dbReference type="Proteomes" id="UP000516656">
    <property type="component" value="Chromosome 2"/>
</dbReference>
<sequence>MFSVLFRSFILMLCLGLTSVAHADARTKFEQDFYHLSVNANQLIVEGTDNSFDITTLYRQIHIDETVASYPFARQDKLIWNFANQKEEESHGDHQSREPHDIRLGLANSSRFLSMAHHDPDEVQPLYYLAHEISVPSILSIAKSYSEDLCPTLDWILKIKPSSNRISGWKESNLTYRIYSHQYLA</sequence>